<gene>
    <name evidence="1" type="ORF">FEMY_22390</name>
    <name evidence="2" type="ORF">JZL65_02085</name>
</gene>
<dbReference type="PATRIC" id="fig|1789004.3.peg.2352"/>
<name>A0A859A777_9PROT</name>
<dbReference type="RefSeq" id="WP_031599430.1">
    <property type="nucleotide sequence ID" value="NZ_CP053675.1"/>
</dbReference>
<dbReference type="Proteomes" id="UP000075653">
    <property type="component" value="Unassembled WGS sequence"/>
</dbReference>
<dbReference type="Proteomes" id="UP000683551">
    <property type="component" value="Chromosome"/>
</dbReference>
<evidence type="ECO:0000313" key="3">
    <source>
        <dbReference type="Proteomes" id="UP000075653"/>
    </source>
</evidence>
<reference evidence="1 3" key="1">
    <citation type="submission" date="2016-01" db="EMBL/GenBank/DDBJ databases">
        <title>Genome sequence of the acidophilic iron oxidising Ferrovum strain Z-31.</title>
        <authorList>
            <person name="Poehlein A."/>
            <person name="Ullrich S.R."/>
            <person name="Schloemann M."/>
            <person name="Muehling M."/>
            <person name="Daniel R."/>
        </authorList>
    </citation>
    <scope>NUCLEOTIDE SEQUENCE [LARGE SCALE GENOMIC DNA]</scope>
    <source>
        <strain evidence="1 3">Z-31</strain>
    </source>
</reference>
<keyword evidence="3" id="KW-1185">Reference proteome</keyword>
<reference evidence="2" key="2">
    <citation type="submission" date="2021-02" db="EMBL/GenBank/DDBJ databases">
        <title>Comparative genomics of Ferrovum myxofaciens strains, predominant extremophile bacteria forming large biofilm stalactites in acid mine ecosystems.</title>
        <authorList>
            <person name="Burkartova K."/>
            <person name="Ridl J."/>
            <person name="Pajer P."/>
            <person name="Falteisek L."/>
        </authorList>
    </citation>
    <scope>NUCLEOTIDE SEQUENCE</scope>
    <source>
        <strain evidence="2">MI1III</strain>
    </source>
</reference>
<dbReference type="EMBL" id="CP071137">
    <property type="protein sequence ID" value="QWY77900.1"/>
    <property type="molecule type" value="Genomic_DNA"/>
</dbReference>
<evidence type="ECO:0000313" key="1">
    <source>
        <dbReference type="EMBL" id="KXW57244.1"/>
    </source>
</evidence>
<protein>
    <submittedName>
        <fullName evidence="1">Uncharacterized protein</fullName>
    </submittedName>
</protein>
<organism evidence="1 3">
    <name type="scientific">Ferrovum myxofaciens</name>
    <dbReference type="NCBI Taxonomy" id="416213"/>
    <lineage>
        <taxon>Bacteria</taxon>
        <taxon>Pseudomonadati</taxon>
        <taxon>Pseudomonadota</taxon>
        <taxon>Betaproteobacteria</taxon>
        <taxon>Ferrovales</taxon>
        <taxon>Ferrovaceae</taxon>
        <taxon>Ferrovum</taxon>
    </lineage>
</organism>
<sequence length="74" mass="8376">MRRIKPTERNPRPNQVVSVVAVRTIHETVTNDRGTRLITTCIEYVVGRGKYLGVDHKVTAFIWLEDKTGVLKAA</sequence>
<evidence type="ECO:0000313" key="2">
    <source>
        <dbReference type="EMBL" id="QWY77900.1"/>
    </source>
</evidence>
<dbReference type="EMBL" id="LRRD01000085">
    <property type="protein sequence ID" value="KXW57244.1"/>
    <property type="molecule type" value="Genomic_DNA"/>
</dbReference>
<accession>A0A149VWG8</accession>
<dbReference type="AlphaFoldDB" id="A0A859A777"/>
<proteinExistence type="predicted"/>
<accession>A0A859A777</accession>